<dbReference type="SUPFAM" id="SSF63737">
    <property type="entry name" value="Leukotriene A4 hydrolase N-terminal domain"/>
    <property type="match status" value="1"/>
</dbReference>
<keyword evidence="9" id="KW-0862">Zinc</keyword>
<name>A0ABU9HL80_9FLAO</name>
<comment type="catalytic activity">
    <reaction evidence="1">
        <text>Release of an N-terminal amino acid, Xaa-|-Yaa- from a peptide, amide or arylamide. Xaa is preferably Ala, but may be most amino acids including Pro (slow action). When a terminal hydrophobic residue is followed by a prolyl residue, the two may be released as an intact Xaa-Pro dipeptide.</text>
        <dbReference type="EC" id="3.4.11.2"/>
    </reaction>
</comment>
<organism evidence="14 15">
    <name type="scientific">Flavobacterium flavipallidum</name>
    <dbReference type="NCBI Taxonomy" id="3139140"/>
    <lineage>
        <taxon>Bacteria</taxon>
        <taxon>Pseudomonadati</taxon>
        <taxon>Bacteroidota</taxon>
        <taxon>Flavobacteriia</taxon>
        <taxon>Flavobacteriales</taxon>
        <taxon>Flavobacteriaceae</taxon>
        <taxon>Flavobacterium</taxon>
    </lineage>
</organism>
<dbReference type="InterPro" id="IPR001930">
    <property type="entry name" value="Peptidase_M1"/>
</dbReference>
<dbReference type="Gene3D" id="1.10.390.10">
    <property type="entry name" value="Neutral Protease Domain 2"/>
    <property type="match status" value="1"/>
</dbReference>
<dbReference type="RefSeq" id="WP_341700099.1">
    <property type="nucleotide sequence ID" value="NZ_JBBYHU010000011.1"/>
</dbReference>
<keyword evidence="7" id="KW-0479">Metal-binding</keyword>
<evidence type="ECO:0000256" key="7">
    <source>
        <dbReference type="ARBA" id="ARBA00022723"/>
    </source>
</evidence>
<dbReference type="Pfam" id="PF01433">
    <property type="entry name" value="Peptidase_M1"/>
    <property type="match status" value="1"/>
</dbReference>
<comment type="caution">
    <text evidence="14">The sequence shown here is derived from an EMBL/GenBank/DDBJ whole genome shotgun (WGS) entry which is preliminary data.</text>
</comment>
<keyword evidence="10" id="KW-0482">Metalloprotease</keyword>
<dbReference type="EC" id="3.4.11.2" evidence="4"/>
<dbReference type="CDD" id="cd09602">
    <property type="entry name" value="M1_APN"/>
    <property type="match status" value="1"/>
</dbReference>
<evidence type="ECO:0000256" key="8">
    <source>
        <dbReference type="ARBA" id="ARBA00022801"/>
    </source>
</evidence>
<evidence type="ECO:0000256" key="1">
    <source>
        <dbReference type="ARBA" id="ARBA00000098"/>
    </source>
</evidence>
<dbReference type="PANTHER" id="PTHR11533:SF299">
    <property type="entry name" value="AMINOPEPTIDASE"/>
    <property type="match status" value="1"/>
</dbReference>
<evidence type="ECO:0000256" key="5">
    <source>
        <dbReference type="ARBA" id="ARBA00015611"/>
    </source>
</evidence>
<dbReference type="SUPFAM" id="SSF55486">
    <property type="entry name" value="Metalloproteases ('zincins'), catalytic domain"/>
    <property type="match status" value="1"/>
</dbReference>
<comment type="similarity">
    <text evidence="3">Belongs to the peptidase M1 family.</text>
</comment>
<evidence type="ECO:0000256" key="10">
    <source>
        <dbReference type="ARBA" id="ARBA00023049"/>
    </source>
</evidence>
<dbReference type="PANTHER" id="PTHR11533">
    <property type="entry name" value="PROTEASE M1 ZINC METALLOPROTEASE"/>
    <property type="match status" value="1"/>
</dbReference>
<dbReference type="Gene3D" id="2.60.40.1730">
    <property type="entry name" value="tricorn interacting facor f3 domain"/>
    <property type="match status" value="1"/>
</dbReference>
<accession>A0ABU9HL80</accession>
<evidence type="ECO:0000256" key="2">
    <source>
        <dbReference type="ARBA" id="ARBA00001947"/>
    </source>
</evidence>
<dbReference type="InterPro" id="IPR042097">
    <property type="entry name" value="Aminopeptidase_N-like_N_sf"/>
</dbReference>
<evidence type="ECO:0000256" key="3">
    <source>
        <dbReference type="ARBA" id="ARBA00010136"/>
    </source>
</evidence>
<feature type="domain" description="Aminopeptidase N-like N-terminal" evidence="13">
    <location>
        <begin position="137"/>
        <end position="208"/>
    </location>
</feature>
<dbReference type="InterPro" id="IPR014782">
    <property type="entry name" value="Peptidase_M1_dom"/>
</dbReference>
<evidence type="ECO:0000259" key="12">
    <source>
        <dbReference type="Pfam" id="PF01433"/>
    </source>
</evidence>
<evidence type="ECO:0000256" key="9">
    <source>
        <dbReference type="ARBA" id="ARBA00022833"/>
    </source>
</evidence>
<dbReference type="Proteomes" id="UP001398556">
    <property type="component" value="Unassembled WGS sequence"/>
</dbReference>
<comment type="cofactor">
    <cofactor evidence="2">
        <name>Zn(2+)</name>
        <dbReference type="ChEBI" id="CHEBI:29105"/>
    </cofactor>
</comment>
<evidence type="ECO:0000256" key="6">
    <source>
        <dbReference type="ARBA" id="ARBA00022670"/>
    </source>
</evidence>
<feature type="signal peptide" evidence="11">
    <location>
        <begin position="1"/>
        <end position="17"/>
    </location>
</feature>
<evidence type="ECO:0000259" key="13">
    <source>
        <dbReference type="Pfam" id="PF17900"/>
    </source>
</evidence>
<keyword evidence="11" id="KW-0732">Signal</keyword>
<dbReference type="InterPro" id="IPR050344">
    <property type="entry name" value="Peptidase_M1_aminopeptidases"/>
</dbReference>
<keyword evidence="8" id="KW-0378">Hydrolase</keyword>
<evidence type="ECO:0000256" key="11">
    <source>
        <dbReference type="SAM" id="SignalP"/>
    </source>
</evidence>
<feature type="chain" id="PRO_5045452790" description="Aminopeptidase N" evidence="11">
    <location>
        <begin position="18"/>
        <end position="856"/>
    </location>
</feature>
<reference evidence="14 15" key="1">
    <citation type="submission" date="2024-04" db="EMBL/GenBank/DDBJ databases">
        <title>Flavobacterium sp. DGU99 16S ribosomal RNA gene Genome sequencing and assembly.</title>
        <authorList>
            <person name="Park S."/>
        </authorList>
    </citation>
    <scope>NUCLEOTIDE SEQUENCE [LARGE SCALE GENOMIC DNA]</scope>
    <source>
        <strain evidence="14 15">DGU99</strain>
    </source>
</reference>
<keyword evidence="15" id="KW-1185">Reference proteome</keyword>
<gene>
    <name evidence="14" type="ORF">AAEO59_07405</name>
</gene>
<evidence type="ECO:0000256" key="4">
    <source>
        <dbReference type="ARBA" id="ARBA00012564"/>
    </source>
</evidence>
<proteinExistence type="inferred from homology"/>
<keyword evidence="6" id="KW-0645">Protease</keyword>
<evidence type="ECO:0000313" key="14">
    <source>
        <dbReference type="EMBL" id="MEL1240872.1"/>
    </source>
</evidence>
<keyword evidence="14" id="KW-0031">Aminopeptidase</keyword>
<feature type="domain" description="Peptidase M1 membrane alanine aminopeptidase" evidence="12">
    <location>
        <begin position="247"/>
        <end position="462"/>
    </location>
</feature>
<dbReference type="PRINTS" id="PR00756">
    <property type="entry name" value="ALADIPTASE"/>
</dbReference>
<sequence>MKTVKYLFCFLSICAFAQNNTVADKLGVPGIAKELAVYRKQQLSDVHYMLSFAIPRNKTEQILSKLQLECKVSNLLNPLFLDFNEKKEHLKSVQVNGKMIPVMHKNQHLIVSPNYLKLGKNTITIDFIAGNLSLNRNDDYLYTLLVPDRASTLFPCFDQPDLKAKYTLTITAPGDWKVQTAAAVEKQIRKANSITYKFRASDKMSTYLFSFIAGKFNEVKKNPRHFDITMLYRETDTAKIKASIDEAFNLHEKSLSFLEEYTKVKFPFQKFDFATIPSHPFGGMEHVGAIQYKESSVFLDNSATSNEKLSRAKLIGHETAHMWFGDLVTMKWFDDVWMKEVFANFMAAKIMNPAFPEINHNLQFLLAHYPNAYDEDRTLGTHPIRQNLENLKDAGSLYGNIIYNKAPIMMQQLEVLIGAENFQKGVQKYIQQYANDNADWDQLVAILDQETPVDLKQWSKVWVNESGRPIISSTVEYDTANHIKNFEISQRAEDGSDKLWPQTFEIALVYDNEIKVQKVDLNTKKLSLSALNGLLKPNFIIYNYNGYGYGVFPLNEAEIDKIASIKDDVARAAAYINLNENVQAASVAPTKVLTVLLKDIAVESNELIVQELAGNIRANFWDYLTIKQQQQFQNKIEEGCYALLQTDKTSNVKKILFNLFASVAYSDSGKERLYGIWNKTDKIEALRLNEDDYEKMAMLLSLYQHPKAVEILAQTLAETKNPDRKNRLEFLMPALSNDVAVRDAFMQSFKDEKNRVHGNWVITALSYMNHPLRQQNAQKDLRLCLDMLPEVQRTGDLFFPKSWLSVTIGNYTSTYALEIVESYLSENPNMNPMLKRKLLQATDALYRAQKIKKDEL</sequence>
<dbReference type="InterPro" id="IPR045357">
    <property type="entry name" value="Aminopeptidase_N-like_N"/>
</dbReference>
<dbReference type="Pfam" id="PF17900">
    <property type="entry name" value="Peptidase_M1_N"/>
    <property type="match status" value="1"/>
</dbReference>
<dbReference type="EMBL" id="JBBYHU010000011">
    <property type="protein sequence ID" value="MEL1240872.1"/>
    <property type="molecule type" value="Genomic_DNA"/>
</dbReference>
<dbReference type="InterPro" id="IPR027268">
    <property type="entry name" value="Peptidase_M4/M1_CTD_sf"/>
</dbReference>
<evidence type="ECO:0000313" key="15">
    <source>
        <dbReference type="Proteomes" id="UP001398556"/>
    </source>
</evidence>
<protein>
    <recommendedName>
        <fullName evidence="5">Aminopeptidase N</fullName>
        <ecNumber evidence="4">3.4.11.2</ecNumber>
    </recommendedName>
</protein>
<dbReference type="GO" id="GO:0004177">
    <property type="term" value="F:aminopeptidase activity"/>
    <property type="evidence" value="ECO:0007669"/>
    <property type="project" value="UniProtKB-KW"/>
</dbReference>